<feature type="domain" description="GP-PDE" evidence="1">
    <location>
        <begin position="10"/>
        <end position="255"/>
    </location>
</feature>
<dbReference type="EMBL" id="CYUE01000002">
    <property type="protein sequence ID" value="CUK24724.1"/>
    <property type="molecule type" value="Genomic_DNA"/>
</dbReference>
<accession>A0A0P1IU20</accession>
<keyword evidence="2" id="KW-0378">Hydrolase</keyword>
<reference evidence="3" key="1">
    <citation type="submission" date="2015-09" db="EMBL/GenBank/DDBJ databases">
        <authorList>
            <person name="Rodrigo-Torres Lidia"/>
            <person name="Arahal R.David."/>
        </authorList>
    </citation>
    <scope>NUCLEOTIDE SEQUENCE [LARGE SCALE GENOMIC DNA]</scope>
    <source>
        <strain evidence="3">CECT 5114</strain>
    </source>
</reference>
<dbReference type="GO" id="GO:0006629">
    <property type="term" value="P:lipid metabolic process"/>
    <property type="evidence" value="ECO:0007669"/>
    <property type="project" value="InterPro"/>
</dbReference>
<evidence type="ECO:0000313" key="2">
    <source>
        <dbReference type="EMBL" id="CUK24724.1"/>
    </source>
</evidence>
<name>A0A0P1IU20_9RHOB</name>
<dbReference type="RefSeq" id="WP_058313705.1">
    <property type="nucleotide sequence ID" value="NZ_CYTO01000004.1"/>
</dbReference>
<dbReference type="GO" id="GO:0008889">
    <property type="term" value="F:glycerophosphodiester phosphodiesterase activity"/>
    <property type="evidence" value="ECO:0007669"/>
    <property type="project" value="UniProtKB-EC"/>
</dbReference>
<evidence type="ECO:0000259" key="1">
    <source>
        <dbReference type="PROSITE" id="PS51704"/>
    </source>
</evidence>
<sequence>MTRLDHRFLTTPLAHRGLHDVAQGRPENSRAAIKAAINLGYGIEIDLQLSSDDVAMVFHDYGLNRLTEASGPIRQKSAKDLIAIPLKGGSETIPTLDEVLKLIDGQVPLLIELKDQDGQMGTDVGPLEKAAANLLNTYEGPLAVMSFNPNTVALLADLCPDIPRGIVTSAYDPESWAPLSRTVCEQLRDIPDYERSRASFISHEVADLNRPRVAELKSHGANILCWTVTSAAIEAKAREVAENITFEQYLAQHPA</sequence>
<dbReference type="InterPro" id="IPR030395">
    <property type="entry name" value="GP_PDE_dom"/>
</dbReference>
<gene>
    <name evidence="2" type="primary">ugpQ</name>
    <name evidence="2" type="ORF">TA5114_00510</name>
</gene>
<dbReference type="EC" id="3.1.4.46" evidence="2"/>
<dbReference type="Proteomes" id="UP000051184">
    <property type="component" value="Unassembled WGS sequence"/>
</dbReference>
<dbReference type="PANTHER" id="PTHR46211">
    <property type="entry name" value="GLYCEROPHOSPHORYL DIESTER PHOSPHODIESTERASE"/>
    <property type="match status" value="1"/>
</dbReference>
<protein>
    <submittedName>
        <fullName evidence="2">Glycerophosphoryl diester phosphodiesterase</fullName>
        <ecNumber evidence="2">3.1.4.46</ecNumber>
    </submittedName>
</protein>
<dbReference type="PROSITE" id="PS51704">
    <property type="entry name" value="GP_PDE"/>
    <property type="match status" value="1"/>
</dbReference>
<dbReference type="OrthoDB" id="384721at2"/>
<proteinExistence type="predicted"/>
<dbReference type="AlphaFoldDB" id="A0A0P1IU20"/>
<evidence type="ECO:0000313" key="3">
    <source>
        <dbReference type="Proteomes" id="UP000051184"/>
    </source>
</evidence>
<dbReference type="InterPro" id="IPR017946">
    <property type="entry name" value="PLC-like_Pdiesterase_TIM-brl"/>
</dbReference>
<keyword evidence="3" id="KW-1185">Reference proteome</keyword>
<dbReference type="Pfam" id="PF03009">
    <property type="entry name" value="GDPD"/>
    <property type="match status" value="1"/>
</dbReference>
<dbReference type="PANTHER" id="PTHR46211:SF1">
    <property type="entry name" value="GLYCEROPHOSPHODIESTER PHOSPHODIESTERASE, CYTOPLASMIC"/>
    <property type="match status" value="1"/>
</dbReference>
<dbReference type="STRING" id="1715691.TA5113_00270"/>
<dbReference type="Gene3D" id="3.20.20.190">
    <property type="entry name" value="Phosphatidylinositol (PI) phosphodiesterase"/>
    <property type="match status" value="1"/>
</dbReference>
<organism evidence="2 3">
    <name type="scientific">Cognatishimia activa</name>
    <dbReference type="NCBI Taxonomy" id="1715691"/>
    <lineage>
        <taxon>Bacteria</taxon>
        <taxon>Pseudomonadati</taxon>
        <taxon>Pseudomonadota</taxon>
        <taxon>Alphaproteobacteria</taxon>
        <taxon>Rhodobacterales</taxon>
        <taxon>Paracoccaceae</taxon>
        <taxon>Cognatishimia</taxon>
    </lineage>
</organism>
<dbReference type="SUPFAM" id="SSF51695">
    <property type="entry name" value="PLC-like phosphodiesterases"/>
    <property type="match status" value="1"/>
</dbReference>